<evidence type="ECO:0000313" key="3">
    <source>
        <dbReference type="Proteomes" id="UP000630097"/>
    </source>
</evidence>
<feature type="compositionally biased region" description="Basic and acidic residues" evidence="1">
    <location>
        <begin position="1"/>
        <end position="13"/>
    </location>
</feature>
<accession>A0A8J3M4K3</accession>
<organism evidence="2 3">
    <name type="scientific">Planotetraspora kaengkrachanensis</name>
    <dbReference type="NCBI Taxonomy" id="575193"/>
    <lineage>
        <taxon>Bacteria</taxon>
        <taxon>Bacillati</taxon>
        <taxon>Actinomycetota</taxon>
        <taxon>Actinomycetes</taxon>
        <taxon>Streptosporangiales</taxon>
        <taxon>Streptosporangiaceae</taxon>
        <taxon>Planotetraspora</taxon>
    </lineage>
</organism>
<proteinExistence type="predicted"/>
<gene>
    <name evidence="2" type="ORF">Pka01_22620</name>
</gene>
<sequence length="77" mass="8603">MTADAREPHRDEGADLLQALDAADKKEPAQHAKETSRRLNPARTATPMRPTPRLLRHRRLSRTRICGQIGGIPRTLG</sequence>
<dbReference type="AlphaFoldDB" id="A0A8J3M4K3"/>
<protein>
    <submittedName>
        <fullName evidence="2">Uncharacterized protein</fullName>
    </submittedName>
</protein>
<evidence type="ECO:0000313" key="2">
    <source>
        <dbReference type="EMBL" id="GIG79135.1"/>
    </source>
</evidence>
<reference evidence="2 3" key="1">
    <citation type="submission" date="2021-01" db="EMBL/GenBank/DDBJ databases">
        <title>Whole genome shotgun sequence of Planotetraspora kaengkrachanensis NBRC 104272.</title>
        <authorList>
            <person name="Komaki H."/>
            <person name="Tamura T."/>
        </authorList>
    </citation>
    <scope>NUCLEOTIDE SEQUENCE [LARGE SCALE GENOMIC DNA]</scope>
    <source>
        <strain evidence="2 3">NBRC 104272</strain>
    </source>
</reference>
<feature type="compositionally biased region" description="Basic and acidic residues" evidence="1">
    <location>
        <begin position="22"/>
        <end position="37"/>
    </location>
</feature>
<keyword evidence="3" id="KW-1185">Reference proteome</keyword>
<dbReference type="Proteomes" id="UP000630097">
    <property type="component" value="Unassembled WGS sequence"/>
</dbReference>
<evidence type="ECO:0000256" key="1">
    <source>
        <dbReference type="SAM" id="MobiDB-lite"/>
    </source>
</evidence>
<comment type="caution">
    <text evidence="2">The sequence shown here is derived from an EMBL/GenBank/DDBJ whole genome shotgun (WGS) entry which is preliminary data.</text>
</comment>
<feature type="compositionally biased region" description="Low complexity" evidence="1">
    <location>
        <begin position="41"/>
        <end position="52"/>
    </location>
</feature>
<dbReference type="EMBL" id="BONV01000007">
    <property type="protein sequence ID" value="GIG79135.1"/>
    <property type="molecule type" value="Genomic_DNA"/>
</dbReference>
<name>A0A8J3M4K3_9ACTN</name>
<feature type="region of interest" description="Disordered" evidence="1">
    <location>
        <begin position="1"/>
        <end position="52"/>
    </location>
</feature>